<organism evidence="3 4">
    <name type="scientific">Leptonychotes weddellii</name>
    <name type="common">Weddell seal</name>
    <name type="synonym">Otaria weddellii</name>
    <dbReference type="NCBI Taxonomy" id="9713"/>
    <lineage>
        <taxon>Eukaryota</taxon>
        <taxon>Metazoa</taxon>
        <taxon>Chordata</taxon>
        <taxon>Craniata</taxon>
        <taxon>Vertebrata</taxon>
        <taxon>Euteleostomi</taxon>
        <taxon>Mammalia</taxon>
        <taxon>Eutheria</taxon>
        <taxon>Laurasiatheria</taxon>
        <taxon>Carnivora</taxon>
        <taxon>Caniformia</taxon>
        <taxon>Pinnipedia</taxon>
        <taxon>Phocidae</taxon>
        <taxon>Monachinae</taxon>
        <taxon>Lobodontini</taxon>
        <taxon>Leptonychotes</taxon>
    </lineage>
</organism>
<dbReference type="GeneID" id="115936569"/>
<evidence type="ECO:0000313" key="4">
    <source>
        <dbReference type="RefSeq" id="XP_030872736.1"/>
    </source>
</evidence>
<dbReference type="PANTHER" id="PTHR13434:SF0">
    <property type="entry name" value="PROTEIN CASC3"/>
    <property type="match status" value="1"/>
</dbReference>
<keyword evidence="3" id="KW-1185">Reference proteome</keyword>
<dbReference type="InterPro" id="IPR003124">
    <property type="entry name" value="WH2_dom"/>
</dbReference>
<name>A0A7F8PWQ3_LEPWE</name>
<sequence length="150" mass="15563">MADRRRQRASQDTEDEESGASGSDSGGSPARGGGSCSGSAGGGGSGSLPSQRGGRAGALHLRRVESGGSKSAEESECESEDGIEGDAVLSDYESAEDSEAHTEQPKLSRDEQRNRGALLQDICKGTKLKKVTNISDRSAPILEMKSFIST</sequence>
<evidence type="ECO:0000313" key="3">
    <source>
        <dbReference type="Proteomes" id="UP000245341"/>
    </source>
</evidence>
<protein>
    <submittedName>
        <fullName evidence="4">Protein CASC3-like</fullName>
    </submittedName>
</protein>
<dbReference type="InterPro" id="IPR028544">
    <property type="entry name" value="CASC3"/>
</dbReference>
<dbReference type="SMART" id="SM00246">
    <property type="entry name" value="WH2"/>
    <property type="match status" value="1"/>
</dbReference>
<evidence type="ECO:0000256" key="1">
    <source>
        <dbReference type="SAM" id="MobiDB-lite"/>
    </source>
</evidence>
<proteinExistence type="predicted"/>
<feature type="compositionally biased region" description="Low complexity" evidence="1">
    <location>
        <begin position="47"/>
        <end position="59"/>
    </location>
</feature>
<dbReference type="Pfam" id="PF02205">
    <property type="entry name" value="WH2"/>
    <property type="match status" value="1"/>
</dbReference>
<accession>A0A7F8PWQ3</accession>
<evidence type="ECO:0000259" key="2">
    <source>
        <dbReference type="PROSITE" id="PS51082"/>
    </source>
</evidence>
<dbReference type="RefSeq" id="XP_030872736.1">
    <property type="nucleotide sequence ID" value="XM_031016876.1"/>
</dbReference>
<feature type="compositionally biased region" description="Low complexity" evidence="1">
    <location>
        <begin position="19"/>
        <end position="28"/>
    </location>
</feature>
<dbReference type="Proteomes" id="UP000245341">
    <property type="component" value="Unplaced"/>
</dbReference>
<dbReference type="GO" id="GO:0003723">
    <property type="term" value="F:RNA binding"/>
    <property type="evidence" value="ECO:0007669"/>
    <property type="project" value="InterPro"/>
</dbReference>
<feature type="compositionally biased region" description="Acidic residues" evidence="1">
    <location>
        <begin position="74"/>
        <end position="84"/>
    </location>
</feature>
<dbReference type="GO" id="GO:0003779">
    <property type="term" value="F:actin binding"/>
    <property type="evidence" value="ECO:0007669"/>
    <property type="project" value="InterPro"/>
</dbReference>
<dbReference type="PROSITE" id="PS51082">
    <property type="entry name" value="WH2"/>
    <property type="match status" value="1"/>
</dbReference>
<feature type="compositionally biased region" description="Basic and acidic residues" evidence="1">
    <location>
        <begin position="98"/>
        <end position="114"/>
    </location>
</feature>
<dbReference type="GO" id="GO:0006397">
    <property type="term" value="P:mRNA processing"/>
    <property type="evidence" value="ECO:0007669"/>
    <property type="project" value="InterPro"/>
</dbReference>
<dbReference type="PANTHER" id="PTHR13434">
    <property type="entry name" value="PROTEIN CASC3"/>
    <property type="match status" value="1"/>
</dbReference>
<dbReference type="GO" id="GO:0035145">
    <property type="term" value="C:exon-exon junction complex"/>
    <property type="evidence" value="ECO:0007669"/>
    <property type="project" value="InterPro"/>
</dbReference>
<feature type="region of interest" description="Disordered" evidence="1">
    <location>
        <begin position="1"/>
        <end position="114"/>
    </location>
</feature>
<feature type="domain" description="WH2" evidence="2">
    <location>
        <begin position="114"/>
        <end position="131"/>
    </location>
</feature>
<reference evidence="4" key="1">
    <citation type="submission" date="2025-08" db="UniProtKB">
        <authorList>
            <consortium name="RefSeq"/>
        </authorList>
    </citation>
    <scope>IDENTIFICATION</scope>
    <source>
        <tissue evidence="4">Liver</tissue>
    </source>
</reference>
<feature type="compositionally biased region" description="Gly residues" evidence="1">
    <location>
        <begin position="29"/>
        <end position="46"/>
    </location>
</feature>
<dbReference type="AlphaFoldDB" id="A0A7F8PWQ3"/>
<dbReference type="OrthoDB" id="5877983at2759"/>
<gene>
    <name evidence="4" type="primary">LOC115936569</name>
</gene>
<dbReference type="KEGG" id="lww:115936569"/>